<dbReference type="KEGG" id="asal:CFBP5507_25895"/>
<protein>
    <submittedName>
        <fullName evidence="1">Uncharacterized protein</fullName>
    </submittedName>
</protein>
<accession>A0A4Z1QS49</accession>
<organism evidence="1 2">
    <name type="scientific">Agrobacterium salinitolerans</name>
    <dbReference type="NCBI Taxonomy" id="1183413"/>
    <lineage>
        <taxon>Bacteria</taxon>
        <taxon>Pseudomonadati</taxon>
        <taxon>Pseudomonadota</taxon>
        <taxon>Alphaproteobacteria</taxon>
        <taxon>Hyphomicrobiales</taxon>
        <taxon>Rhizobiaceae</taxon>
        <taxon>Rhizobium/Agrobacterium group</taxon>
        <taxon>Agrobacterium</taxon>
    </lineage>
</organism>
<geneLocation type="plasmid" evidence="1 2">
    <name>pAtCFBP5507a</name>
</geneLocation>
<dbReference type="Proteomes" id="UP000298735">
    <property type="component" value="Plasmid pAtCFBP5507a"/>
</dbReference>
<keyword evidence="1" id="KW-0614">Plasmid</keyword>
<reference evidence="1" key="1">
    <citation type="submission" date="2022-10" db="EMBL/GenBank/DDBJ databases">
        <title>Complete genome sequence of Agrobacterium salinitolerans CFBP5507.</title>
        <authorList>
            <person name="Tchabashvili S."/>
            <person name="Yen H.-C."/>
            <person name="Haryono M."/>
            <person name="Lin Y.-C."/>
            <person name="Lai E.-M."/>
            <person name="Kuo C.-H."/>
        </authorList>
    </citation>
    <scope>NUCLEOTIDE SEQUENCE</scope>
    <source>
        <strain evidence="1">CFBP5507</strain>
        <plasmid evidence="1">pAtCFBP5507a</plasmid>
    </source>
</reference>
<sequence>MNSHILPRALLHDIRKESKHLVSGSIDKDGVGFHQSGFADRFLCRTHEDLFHQADDYAIDLCRAFAAGKYDVQSEYLLIANPVPQLLTRFAIGVVWRWVWSRYGRRLGLKLGSHEPKVRKVIFEHQVALYQLIVTRSRASIKDRRVDLATYPSYGKMSGLNGWQFQVSGLMFNVFISNERLEQNFNLLDATQKEALPVLELPLEDIRRTHSALTQRMKRRQVYKRD</sequence>
<dbReference type="EMBL" id="CP109970">
    <property type="protein sequence ID" value="UYZ10947.1"/>
    <property type="molecule type" value="Genomic_DNA"/>
</dbReference>
<dbReference type="RefSeq" id="WP_137409428.1">
    <property type="nucleotide sequence ID" value="NZ_CP109970.1"/>
</dbReference>
<name>A0A4Z1QS49_9HYPH</name>
<evidence type="ECO:0000313" key="2">
    <source>
        <dbReference type="Proteomes" id="UP000298735"/>
    </source>
</evidence>
<dbReference type="OrthoDB" id="8481022at2"/>
<gene>
    <name evidence="1" type="ORF">CFBP5507_25895</name>
</gene>
<proteinExistence type="predicted"/>
<evidence type="ECO:0000313" key="1">
    <source>
        <dbReference type="EMBL" id="UYZ10947.1"/>
    </source>
</evidence>
<dbReference type="AlphaFoldDB" id="A0A4Z1QS49"/>